<keyword evidence="1" id="KW-1277">Toxin-antitoxin system</keyword>
<dbReference type="EMBL" id="BAAACF010000012">
    <property type="protein sequence ID" value="GAA0731087.1"/>
    <property type="molecule type" value="Genomic_DNA"/>
</dbReference>
<keyword evidence="2" id="KW-0540">Nuclease</keyword>
<dbReference type="InterPro" id="IPR037038">
    <property type="entry name" value="HepT-like_sf"/>
</dbReference>
<evidence type="ECO:0000256" key="3">
    <source>
        <dbReference type="ARBA" id="ARBA00022801"/>
    </source>
</evidence>
<dbReference type="RefSeq" id="WP_343771529.1">
    <property type="nucleotide sequence ID" value="NZ_BAAACF010000012.1"/>
</dbReference>
<reference evidence="6" key="1">
    <citation type="journal article" date="2019" name="Int. J. Syst. Evol. Microbiol.">
        <title>The Global Catalogue of Microorganisms (GCM) 10K type strain sequencing project: providing services to taxonomists for standard genome sequencing and annotation.</title>
        <authorList>
            <consortium name="The Broad Institute Genomics Platform"/>
            <consortium name="The Broad Institute Genome Sequencing Center for Infectious Disease"/>
            <person name="Wu L."/>
            <person name="Ma J."/>
        </authorList>
    </citation>
    <scope>NUCLEOTIDE SEQUENCE [LARGE SCALE GENOMIC DNA]</scope>
    <source>
        <strain evidence="6">JCM 1405</strain>
    </source>
</reference>
<evidence type="ECO:0000313" key="6">
    <source>
        <dbReference type="Proteomes" id="UP001500339"/>
    </source>
</evidence>
<sequence length="142" mass="16627">MNKERLLKIIEDMKECVADIDECIEVLGKDNNDKIIIKLAKSSLRQLFVSFHTILEDFSSIVLKELKKFKVGITLSESLSILRESNVFDEETYVFLEKSRLIRNRISHRYKEPNHEELVTHIGKYRDKLDVIIEIAKGYLNS</sequence>
<organism evidence="5 6">
    <name type="scientific">Clostridium malenominatum</name>
    <dbReference type="NCBI Taxonomy" id="1539"/>
    <lineage>
        <taxon>Bacteria</taxon>
        <taxon>Bacillati</taxon>
        <taxon>Bacillota</taxon>
        <taxon>Clostridia</taxon>
        <taxon>Eubacteriales</taxon>
        <taxon>Clostridiaceae</taxon>
        <taxon>Clostridium</taxon>
    </lineage>
</organism>
<comment type="similarity">
    <text evidence="4">Belongs to the HepT RNase toxin family.</text>
</comment>
<proteinExistence type="inferred from homology"/>
<gene>
    <name evidence="5" type="ORF">GCM10008905_33130</name>
</gene>
<evidence type="ECO:0008006" key="7">
    <source>
        <dbReference type="Google" id="ProtNLM"/>
    </source>
</evidence>
<protein>
    <recommendedName>
        <fullName evidence="7">DUF86 domain-containing protein</fullName>
    </recommendedName>
</protein>
<evidence type="ECO:0000256" key="1">
    <source>
        <dbReference type="ARBA" id="ARBA00022649"/>
    </source>
</evidence>
<dbReference type="Proteomes" id="UP001500339">
    <property type="component" value="Unassembled WGS sequence"/>
</dbReference>
<evidence type="ECO:0000313" key="5">
    <source>
        <dbReference type="EMBL" id="GAA0731087.1"/>
    </source>
</evidence>
<accession>A0ABP3UDI2</accession>
<dbReference type="Pfam" id="PF01934">
    <property type="entry name" value="HepT-like"/>
    <property type="match status" value="1"/>
</dbReference>
<keyword evidence="3" id="KW-0378">Hydrolase</keyword>
<comment type="caution">
    <text evidence="5">The sequence shown here is derived from an EMBL/GenBank/DDBJ whole genome shotgun (WGS) entry which is preliminary data.</text>
</comment>
<dbReference type="Gene3D" id="1.20.120.580">
    <property type="entry name" value="bsu32300-like"/>
    <property type="match status" value="1"/>
</dbReference>
<keyword evidence="6" id="KW-1185">Reference proteome</keyword>
<evidence type="ECO:0000256" key="2">
    <source>
        <dbReference type="ARBA" id="ARBA00022722"/>
    </source>
</evidence>
<dbReference type="InterPro" id="IPR008201">
    <property type="entry name" value="HepT-like"/>
</dbReference>
<evidence type="ECO:0000256" key="4">
    <source>
        <dbReference type="ARBA" id="ARBA00024207"/>
    </source>
</evidence>
<name>A0ABP3UDI2_9CLOT</name>